<dbReference type="InterPro" id="IPR000408">
    <property type="entry name" value="Reg_chr_condens"/>
</dbReference>
<dbReference type="InterPro" id="IPR009091">
    <property type="entry name" value="RCC1/BLIP-II"/>
</dbReference>
<dbReference type="Proteomes" id="UP001056384">
    <property type="component" value="Chromosome 1"/>
</dbReference>
<dbReference type="GO" id="GO:0005085">
    <property type="term" value="F:guanyl-nucleotide exchange factor activity"/>
    <property type="evidence" value="ECO:0007669"/>
    <property type="project" value="TreeGrafter"/>
</dbReference>
<dbReference type="SUPFAM" id="SSF50985">
    <property type="entry name" value="RCC1/BLIP-II"/>
    <property type="match status" value="1"/>
</dbReference>
<organism evidence="2 3">
    <name type="scientific">Septoria linicola</name>
    <dbReference type="NCBI Taxonomy" id="215465"/>
    <lineage>
        <taxon>Eukaryota</taxon>
        <taxon>Fungi</taxon>
        <taxon>Dikarya</taxon>
        <taxon>Ascomycota</taxon>
        <taxon>Pezizomycotina</taxon>
        <taxon>Dothideomycetes</taxon>
        <taxon>Dothideomycetidae</taxon>
        <taxon>Mycosphaerellales</taxon>
        <taxon>Mycosphaerellaceae</taxon>
        <taxon>Septoria</taxon>
    </lineage>
</organism>
<dbReference type="PANTHER" id="PTHR45982:SF1">
    <property type="entry name" value="REGULATOR OF CHROMOSOME CONDENSATION"/>
    <property type="match status" value="1"/>
</dbReference>
<protein>
    <submittedName>
        <fullName evidence="2">Regulator of chromosome condensation 1/beta-lactamase-inhibitor protein II</fullName>
    </submittedName>
</protein>
<dbReference type="GO" id="GO:0005737">
    <property type="term" value="C:cytoplasm"/>
    <property type="evidence" value="ECO:0007669"/>
    <property type="project" value="TreeGrafter"/>
</dbReference>
<dbReference type="InterPro" id="IPR051553">
    <property type="entry name" value="Ran_GTPase-activating"/>
</dbReference>
<evidence type="ECO:0000313" key="2">
    <source>
        <dbReference type="EMBL" id="USW48681.1"/>
    </source>
</evidence>
<dbReference type="PANTHER" id="PTHR45982">
    <property type="entry name" value="REGULATOR OF CHROMOSOME CONDENSATION"/>
    <property type="match status" value="1"/>
</dbReference>
<keyword evidence="3" id="KW-1185">Reference proteome</keyword>
<feature type="repeat" description="RCC1" evidence="1">
    <location>
        <begin position="205"/>
        <end position="260"/>
    </location>
</feature>
<dbReference type="EMBL" id="CP099418">
    <property type="protein sequence ID" value="USW48681.1"/>
    <property type="molecule type" value="Genomic_DNA"/>
</dbReference>
<sequence length="357" mass="37926">MTSSREADMGNAPTLYGAGFNAHQQLSANTKNDLKSFEVIYEAKNSNCRVLFAEWSTVVLVDGNRIVSRGFQQIDDNLEDAAQNLTSAIGDHDGLKACVDTEGNLYLVKGEANGKQSLVRKGNESSPRIARLARASNGRIAMIAKQAPNGNLCHLTEFESLENFQKWYQDPVGDGTYSIGHHMLPGRPKSLVANTANFVLLMESGCVWTWGDSRYRSLGRSISGEGAVHSSVPGEVQAVGGLKVVSIAAGGWQAAALSEDGALYVWGAASPGSDSGVKFLEPDEVNLVNITGGNDDEPLDITGVSIGSDHIAVVAENGQLYAAGNNSNGQLGIAFGEEFVEDFQMVEELAGTSPWLG</sequence>
<dbReference type="PROSITE" id="PS50012">
    <property type="entry name" value="RCC1_3"/>
    <property type="match status" value="2"/>
</dbReference>
<dbReference type="Pfam" id="PF00415">
    <property type="entry name" value="RCC1"/>
    <property type="match status" value="1"/>
</dbReference>
<dbReference type="Pfam" id="PF13540">
    <property type="entry name" value="RCC1_2"/>
    <property type="match status" value="1"/>
</dbReference>
<dbReference type="Gene3D" id="2.130.10.30">
    <property type="entry name" value="Regulator of chromosome condensation 1/beta-lactamase-inhibitor protein II"/>
    <property type="match status" value="1"/>
</dbReference>
<name>A0A9Q9AMI8_9PEZI</name>
<reference evidence="2" key="1">
    <citation type="submission" date="2022-06" db="EMBL/GenBank/DDBJ databases">
        <title>Complete genome sequences of two strains of the flax pathogen Septoria linicola.</title>
        <authorList>
            <person name="Lapalu N."/>
            <person name="Simon A."/>
            <person name="Demenou B."/>
            <person name="Paumier D."/>
            <person name="Guillot M.-P."/>
            <person name="Gout L."/>
            <person name="Valade R."/>
        </authorList>
    </citation>
    <scope>NUCLEOTIDE SEQUENCE</scope>
    <source>
        <strain evidence="2">SE15195</strain>
    </source>
</reference>
<evidence type="ECO:0000256" key="1">
    <source>
        <dbReference type="PROSITE-ProRule" id="PRU00235"/>
    </source>
</evidence>
<dbReference type="PRINTS" id="PR00633">
    <property type="entry name" value="RCCNDNSATION"/>
</dbReference>
<gene>
    <name evidence="2" type="ORF">Slin15195_G020000</name>
</gene>
<proteinExistence type="predicted"/>
<accession>A0A9Q9AMI8</accession>
<dbReference type="AlphaFoldDB" id="A0A9Q9AMI8"/>
<feature type="repeat" description="RCC1" evidence="1">
    <location>
        <begin position="261"/>
        <end position="317"/>
    </location>
</feature>
<evidence type="ECO:0000313" key="3">
    <source>
        <dbReference type="Proteomes" id="UP001056384"/>
    </source>
</evidence>